<dbReference type="AlphaFoldDB" id="A0A286EG94"/>
<keyword evidence="3" id="KW-1185">Reference proteome</keyword>
<evidence type="ECO:0000313" key="3">
    <source>
        <dbReference type="Proteomes" id="UP000219669"/>
    </source>
</evidence>
<proteinExistence type="predicted"/>
<feature type="transmembrane region" description="Helical" evidence="1">
    <location>
        <begin position="31"/>
        <end position="56"/>
    </location>
</feature>
<protein>
    <submittedName>
        <fullName evidence="2">Uncharacterized membrane protein YhaH, DUF805 family</fullName>
    </submittedName>
</protein>
<keyword evidence="1" id="KW-1133">Transmembrane helix</keyword>
<dbReference type="PANTHER" id="PTHR34980:SF3">
    <property type="entry name" value="BLR8105 PROTEIN"/>
    <property type="match status" value="1"/>
</dbReference>
<sequence>MTHNFNDDLEETGYNTAPFYAKYGRIGRMRYLAYTAILTLCAVVPFALGILLSALIGSKDAIAITLITGIPTIIIAIYARFAPGMRRFNDLNRSSWWAALLLIPLISLFVILYLSFAAGDEDDNDYGEPAEPPTTLIKVVGVIGFVILILMSFAQFVPR</sequence>
<reference evidence="2 3" key="1">
    <citation type="submission" date="2017-09" db="EMBL/GenBank/DDBJ databases">
        <authorList>
            <person name="Ehlers B."/>
            <person name="Leendertz F.H."/>
        </authorList>
    </citation>
    <scope>NUCLEOTIDE SEQUENCE [LARGE SCALE GENOMIC DNA]</scope>
    <source>
        <strain evidence="2 3">DSM 16848</strain>
    </source>
</reference>
<evidence type="ECO:0000256" key="1">
    <source>
        <dbReference type="SAM" id="Phobius"/>
    </source>
</evidence>
<dbReference type="GO" id="GO:0005886">
    <property type="term" value="C:plasma membrane"/>
    <property type="evidence" value="ECO:0007669"/>
    <property type="project" value="TreeGrafter"/>
</dbReference>
<feature type="transmembrane region" description="Helical" evidence="1">
    <location>
        <begin position="94"/>
        <end position="116"/>
    </location>
</feature>
<feature type="transmembrane region" description="Helical" evidence="1">
    <location>
        <begin position="136"/>
        <end position="157"/>
    </location>
</feature>
<dbReference type="EMBL" id="OCNF01000020">
    <property type="protein sequence ID" value="SOD69946.1"/>
    <property type="molecule type" value="Genomic_DNA"/>
</dbReference>
<evidence type="ECO:0000313" key="2">
    <source>
        <dbReference type="EMBL" id="SOD69946.1"/>
    </source>
</evidence>
<feature type="transmembrane region" description="Helical" evidence="1">
    <location>
        <begin position="62"/>
        <end position="82"/>
    </location>
</feature>
<dbReference type="Proteomes" id="UP000219669">
    <property type="component" value="Unassembled WGS sequence"/>
</dbReference>
<dbReference type="PANTHER" id="PTHR34980">
    <property type="entry name" value="INNER MEMBRANE PROTEIN-RELATED-RELATED"/>
    <property type="match status" value="1"/>
</dbReference>
<dbReference type="OrthoDB" id="9812349at2"/>
<dbReference type="RefSeq" id="WP_097114872.1">
    <property type="nucleotide sequence ID" value="NZ_CP083931.1"/>
</dbReference>
<gene>
    <name evidence="2" type="ORF">SAMN02746062_01902</name>
</gene>
<dbReference type="Pfam" id="PF05656">
    <property type="entry name" value="DUF805"/>
    <property type="match status" value="1"/>
</dbReference>
<organism evidence="2 3">
    <name type="scientific">Alysiella filiformis DSM 16848</name>
    <dbReference type="NCBI Taxonomy" id="1120981"/>
    <lineage>
        <taxon>Bacteria</taxon>
        <taxon>Pseudomonadati</taxon>
        <taxon>Pseudomonadota</taxon>
        <taxon>Betaproteobacteria</taxon>
        <taxon>Neisseriales</taxon>
        <taxon>Neisseriaceae</taxon>
        <taxon>Alysiella</taxon>
    </lineage>
</organism>
<keyword evidence="1" id="KW-0812">Transmembrane</keyword>
<accession>A0A286EG94</accession>
<keyword evidence="1" id="KW-0472">Membrane</keyword>
<name>A0A286EG94_9NEIS</name>
<dbReference type="InterPro" id="IPR008523">
    <property type="entry name" value="DUF805"/>
</dbReference>